<feature type="transmembrane region" description="Helical" evidence="2">
    <location>
        <begin position="168"/>
        <end position="186"/>
    </location>
</feature>
<feature type="transmembrane region" description="Helical" evidence="2">
    <location>
        <begin position="116"/>
        <end position="134"/>
    </location>
</feature>
<comment type="caution">
    <text evidence="3">The sequence shown here is derived from an EMBL/GenBank/DDBJ whole genome shotgun (WGS) entry which is preliminary data.</text>
</comment>
<keyword evidence="2" id="KW-0472">Membrane</keyword>
<dbReference type="EMBL" id="SNWR01000001">
    <property type="protein sequence ID" value="TDO42493.1"/>
    <property type="molecule type" value="Genomic_DNA"/>
</dbReference>
<evidence type="ECO:0000313" key="3">
    <source>
        <dbReference type="EMBL" id="TDO42493.1"/>
    </source>
</evidence>
<sequence>MGRRSRAGKPGGPSDQPARGPGNFADRVARALVVVAARRWPEDLADVMRDEWLAELAFAGGWRRKLAFAASLAVSPAVGEPGWRDRASELGRASAVAAGVTLCAALAANVARSTGFFAPVLLVVAAAGLAVAGSRVRASTALMGVAVFAFLFVGNAAPVMPFMGAIDIAPAVVVWAAGLATVTWWSRRLVGNGNRRRALAVAAGGSLLTLELATVAGAAHAASVLGAPAWSAPAWFPLSLLPGDVVAFGPRFADGAAAFGSAQSSGTAFHASDILLANTAVMAGPLLLCTAFTVASVFRRAAVLRTAAVRSPRRIGNTGRIAVGVTAAVAGSVVAPMLSAAPTSPEAALPRMLDNTTAFGFGFVEHPWGLGLTALILAVLAVHATEPLPPIPDT</sequence>
<gene>
    <name evidence="3" type="ORF">C8E87_6265</name>
</gene>
<protein>
    <submittedName>
        <fullName evidence="3">Uncharacterized protein</fullName>
    </submittedName>
</protein>
<feature type="transmembrane region" description="Helical" evidence="2">
    <location>
        <begin position="198"/>
        <end position="222"/>
    </location>
</feature>
<keyword evidence="2" id="KW-1133">Transmembrane helix</keyword>
<accession>A0A4R6JZY2</accession>
<evidence type="ECO:0000256" key="2">
    <source>
        <dbReference type="SAM" id="Phobius"/>
    </source>
</evidence>
<feature type="transmembrane region" description="Helical" evidence="2">
    <location>
        <begin position="141"/>
        <end position="162"/>
    </location>
</feature>
<dbReference type="OrthoDB" id="9852744at2"/>
<dbReference type="AlphaFoldDB" id="A0A4R6JZY2"/>
<dbReference type="RefSeq" id="WP_133876370.1">
    <property type="nucleotide sequence ID" value="NZ_BOMD01000088.1"/>
</dbReference>
<name>A0A4R6JZY2_9ACTN</name>
<feature type="region of interest" description="Disordered" evidence="1">
    <location>
        <begin position="1"/>
        <end position="23"/>
    </location>
</feature>
<evidence type="ECO:0000256" key="1">
    <source>
        <dbReference type="SAM" id="MobiDB-lite"/>
    </source>
</evidence>
<feature type="transmembrane region" description="Helical" evidence="2">
    <location>
        <begin position="319"/>
        <end position="338"/>
    </location>
</feature>
<organism evidence="3 4">
    <name type="scientific">Paractinoplanes brasiliensis</name>
    <dbReference type="NCBI Taxonomy" id="52695"/>
    <lineage>
        <taxon>Bacteria</taxon>
        <taxon>Bacillati</taxon>
        <taxon>Actinomycetota</taxon>
        <taxon>Actinomycetes</taxon>
        <taxon>Micromonosporales</taxon>
        <taxon>Micromonosporaceae</taxon>
        <taxon>Paractinoplanes</taxon>
    </lineage>
</organism>
<evidence type="ECO:0000313" key="4">
    <source>
        <dbReference type="Proteomes" id="UP000294901"/>
    </source>
</evidence>
<keyword evidence="4" id="KW-1185">Reference proteome</keyword>
<dbReference type="Proteomes" id="UP000294901">
    <property type="component" value="Unassembled WGS sequence"/>
</dbReference>
<proteinExistence type="predicted"/>
<keyword evidence="2" id="KW-0812">Transmembrane</keyword>
<reference evidence="3 4" key="1">
    <citation type="submission" date="2019-03" db="EMBL/GenBank/DDBJ databases">
        <title>Sequencing the genomes of 1000 actinobacteria strains.</title>
        <authorList>
            <person name="Klenk H.-P."/>
        </authorList>
    </citation>
    <scope>NUCLEOTIDE SEQUENCE [LARGE SCALE GENOMIC DNA]</scope>
    <source>
        <strain evidence="3 4">DSM 43805</strain>
    </source>
</reference>
<feature type="transmembrane region" description="Helical" evidence="2">
    <location>
        <begin position="358"/>
        <end position="382"/>
    </location>
</feature>
<feature type="transmembrane region" description="Helical" evidence="2">
    <location>
        <begin position="90"/>
        <end position="110"/>
    </location>
</feature>
<feature type="transmembrane region" description="Helical" evidence="2">
    <location>
        <begin position="274"/>
        <end position="298"/>
    </location>
</feature>